<name>A0AAD7FUE8_9AGAR</name>
<dbReference type="AlphaFoldDB" id="A0AAD7FUE8"/>
<keyword evidence="3" id="KW-1185">Reference proteome</keyword>
<accession>A0AAD7FUE8</accession>
<proteinExistence type="predicted"/>
<dbReference type="Gene3D" id="1.20.1280.50">
    <property type="match status" value="1"/>
</dbReference>
<sequence length="358" mass="40540">MIQRLAADRALVAELECRMLDLERSLAELRKDKELVQERLDSYTYPVLNLPNEITALIFVNFLPSYPVPPPFQGPLSPLHLTQICRKWRDIALACPTLWRAIKLPRAHGVAAPQIMELADRWLSRSGCGALSIGIDGSSSPAPETLALKYRARWEFVRLYHEHDCRQDFRTLQGPMPLLRDLDVSSYRAFVLTRDDAPLLRAVRIRRGTPLTGLVMPWVQLTWLKVDGIEIQECVPILQQASNLTSCGLRIRRLENPVVLPDIHLPFLKTLRLLTPHKPVLKVLNALVVPKLRHLSIEHRALGTWPVDTLAALVSKSGCRLQLLRIYTAVQIPEGSLQAYRNVCPSAQIVISVIDKRQ</sequence>
<dbReference type="EMBL" id="JARKIF010000005">
    <property type="protein sequence ID" value="KAJ7639423.1"/>
    <property type="molecule type" value="Genomic_DNA"/>
</dbReference>
<dbReference type="Proteomes" id="UP001221142">
    <property type="component" value="Unassembled WGS sequence"/>
</dbReference>
<evidence type="ECO:0008006" key="4">
    <source>
        <dbReference type="Google" id="ProtNLM"/>
    </source>
</evidence>
<evidence type="ECO:0000313" key="3">
    <source>
        <dbReference type="Proteomes" id="UP001221142"/>
    </source>
</evidence>
<gene>
    <name evidence="2" type="ORF">FB45DRAFT_426620</name>
</gene>
<protein>
    <recommendedName>
        <fullName evidence="4">F-box domain-containing protein</fullName>
    </recommendedName>
</protein>
<organism evidence="2 3">
    <name type="scientific">Roridomyces roridus</name>
    <dbReference type="NCBI Taxonomy" id="1738132"/>
    <lineage>
        <taxon>Eukaryota</taxon>
        <taxon>Fungi</taxon>
        <taxon>Dikarya</taxon>
        <taxon>Basidiomycota</taxon>
        <taxon>Agaricomycotina</taxon>
        <taxon>Agaricomycetes</taxon>
        <taxon>Agaricomycetidae</taxon>
        <taxon>Agaricales</taxon>
        <taxon>Marasmiineae</taxon>
        <taxon>Mycenaceae</taxon>
        <taxon>Roridomyces</taxon>
    </lineage>
</organism>
<reference evidence="2" key="1">
    <citation type="submission" date="2023-03" db="EMBL/GenBank/DDBJ databases">
        <title>Massive genome expansion in bonnet fungi (Mycena s.s.) driven by repeated elements and novel gene families across ecological guilds.</title>
        <authorList>
            <consortium name="Lawrence Berkeley National Laboratory"/>
            <person name="Harder C.B."/>
            <person name="Miyauchi S."/>
            <person name="Viragh M."/>
            <person name="Kuo A."/>
            <person name="Thoen E."/>
            <person name="Andreopoulos B."/>
            <person name="Lu D."/>
            <person name="Skrede I."/>
            <person name="Drula E."/>
            <person name="Henrissat B."/>
            <person name="Morin E."/>
            <person name="Kohler A."/>
            <person name="Barry K."/>
            <person name="LaButti K."/>
            <person name="Morin E."/>
            <person name="Salamov A."/>
            <person name="Lipzen A."/>
            <person name="Mereny Z."/>
            <person name="Hegedus B."/>
            <person name="Baldrian P."/>
            <person name="Stursova M."/>
            <person name="Weitz H."/>
            <person name="Taylor A."/>
            <person name="Grigoriev I.V."/>
            <person name="Nagy L.G."/>
            <person name="Martin F."/>
            <person name="Kauserud H."/>
        </authorList>
    </citation>
    <scope>NUCLEOTIDE SEQUENCE</scope>
    <source>
        <strain evidence="2">9284</strain>
    </source>
</reference>
<evidence type="ECO:0000256" key="1">
    <source>
        <dbReference type="SAM" id="Coils"/>
    </source>
</evidence>
<keyword evidence="1" id="KW-0175">Coiled coil</keyword>
<comment type="caution">
    <text evidence="2">The sequence shown here is derived from an EMBL/GenBank/DDBJ whole genome shotgun (WGS) entry which is preliminary data.</text>
</comment>
<evidence type="ECO:0000313" key="2">
    <source>
        <dbReference type="EMBL" id="KAJ7639423.1"/>
    </source>
</evidence>
<feature type="coiled-coil region" evidence="1">
    <location>
        <begin position="12"/>
        <end position="39"/>
    </location>
</feature>